<keyword evidence="1" id="KW-0472">Membrane</keyword>
<dbReference type="EMBL" id="LATX01001127">
    <property type="protein sequence ID" value="KTB43615.1"/>
    <property type="molecule type" value="Genomic_DNA"/>
</dbReference>
<sequence length="265" mass="28999">MDREGIFLSTDRIVTYPNATLSIMYFLYGFYVLLFSICVHLLRRRSSEKTYHTLYMAWITLLFVVATCMVVVETVILTHQAAIKFSIVENHESPLILSSIMPNDFSMIILAPPQFILPFIANGVADSMLDDSQVAGIVGGILMPIGLHHSHTGFSSEDSLAEQGSTVQMVAMILNGTVNLALTALTAGRIWWIDRQLRIALGQDIHNDGSGLIRHVISLIVESGMLYPLIIIAHLVILSTPGSLSVDLFPLTPLAAGIAPTLIIV</sequence>
<feature type="transmembrane region" description="Helical" evidence="1">
    <location>
        <begin position="54"/>
        <end position="77"/>
    </location>
</feature>
<proteinExistence type="predicted"/>
<dbReference type="Proteomes" id="UP000054988">
    <property type="component" value="Unassembled WGS sequence"/>
</dbReference>
<evidence type="ECO:0000313" key="3">
    <source>
        <dbReference type="Proteomes" id="UP000054988"/>
    </source>
</evidence>
<evidence type="ECO:0000313" key="2">
    <source>
        <dbReference type="EMBL" id="KTB43615.1"/>
    </source>
</evidence>
<comment type="caution">
    <text evidence="2">The sequence shown here is derived from an EMBL/GenBank/DDBJ whole genome shotgun (WGS) entry which is preliminary data.</text>
</comment>
<feature type="transmembrane region" description="Helical" evidence="1">
    <location>
        <begin position="169"/>
        <end position="192"/>
    </location>
</feature>
<feature type="transmembrane region" description="Helical" evidence="1">
    <location>
        <begin position="23"/>
        <end position="42"/>
    </location>
</feature>
<feature type="transmembrane region" description="Helical" evidence="1">
    <location>
        <begin position="212"/>
        <end position="238"/>
    </location>
</feature>
<protein>
    <submittedName>
        <fullName evidence="2">Uncharacterized protein</fullName>
    </submittedName>
</protein>
<keyword evidence="1" id="KW-0812">Transmembrane</keyword>
<evidence type="ECO:0000256" key="1">
    <source>
        <dbReference type="SAM" id="Phobius"/>
    </source>
</evidence>
<organism evidence="2 3">
    <name type="scientific">Moniliophthora roreri</name>
    <name type="common">Frosty pod rot fungus</name>
    <name type="synonym">Monilia roreri</name>
    <dbReference type="NCBI Taxonomy" id="221103"/>
    <lineage>
        <taxon>Eukaryota</taxon>
        <taxon>Fungi</taxon>
        <taxon>Dikarya</taxon>
        <taxon>Basidiomycota</taxon>
        <taxon>Agaricomycotina</taxon>
        <taxon>Agaricomycetes</taxon>
        <taxon>Agaricomycetidae</taxon>
        <taxon>Agaricales</taxon>
        <taxon>Marasmiineae</taxon>
        <taxon>Marasmiaceae</taxon>
        <taxon>Moniliophthora</taxon>
    </lineage>
</organism>
<name>A0A0W0G4W3_MONRR</name>
<reference evidence="2 3" key="1">
    <citation type="submission" date="2015-12" db="EMBL/GenBank/DDBJ databases">
        <title>Draft genome sequence of Moniliophthora roreri, the causal agent of frosty pod rot of cacao.</title>
        <authorList>
            <person name="Aime M.C."/>
            <person name="Diaz-Valderrama J.R."/>
            <person name="Kijpornyongpan T."/>
            <person name="Phillips-Mora W."/>
        </authorList>
    </citation>
    <scope>NUCLEOTIDE SEQUENCE [LARGE SCALE GENOMIC DNA]</scope>
    <source>
        <strain evidence="2 3">MCA 2952</strain>
    </source>
</reference>
<dbReference type="AlphaFoldDB" id="A0A0W0G4W3"/>
<keyword evidence="1" id="KW-1133">Transmembrane helix</keyword>
<gene>
    <name evidence="2" type="ORF">WG66_3795</name>
</gene>
<accession>A0A0W0G4W3</accession>